<reference evidence="1 2" key="1">
    <citation type="submission" date="2012-10" db="EMBL/GenBank/DDBJ databases">
        <authorList>
            <person name="Zafar N."/>
            <person name="Inman J."/>
            <person name="Hall N."/>
            <person name="Lorenzi H."/>
            <person name="Caler E."/>
        </authorList>
    </citation>
    <scope>NUCLEOTIDE SEQUENCE [LARGE SCALE GENOMIC DNA]</scope>
    <source>
        <strain evidence="1 2">IP1</strain>
    </source>
</reference>
<gene>
    <name evidence="1" type="ORF">EIN_169330</name>
</gene>
<dbReference type="GO" id="GO:0005085">
    <property type="term" value="F:guanyl-nucleotide exchange factor activity"/>
    <property type="evidence" value="ECO:0007669"/>
    <property type="project" value="InterPro"/>
</dbReference>
<dbReference type="OrthoDB" id="27258at2759"/>
<dbReference type="GeneID" id="14883493"/>
<dbReference type="OMA" id="HNILELF"/>
<dbReference type="RefSeq" id="XP_004183844.1">
    <property type="nucleotide sequence ID" value="XM_004183796.1"/>
</dbReference>
<organism evidence="1 2">
    <name type="scientific">Entamoeba invadens IP1</name>
    <dbReference type="NCBI Taxonomy" id="370355"/>
    <lineage>
        <taxon>Eukaryota</taxon>
        <taxon>Amoebozoa</taxon>
        <taxon>Evosea</taxon>
        <taxon>Archamoebae</taxon>
        <taxon>Mastigamoebida</taxon>
        <taxon>Entamoebidae</taxon>
        <taxon>Entamoeba</taxon>
    </lineage>
</organism>
<sequence length="501" mass="57964">MDFLDPASPKPKKNITTLPDKTTLDVKCKDIIEHWGVIWDNFERILSTRKDSPLLTVPWKYNDQNFQLSHPSSHVASFNIKLFPDYFNKQLHIVYNNPVLPIKHSQVLVEKYCMNQYLHLIPIKSQYTLIDTKSRSSKLPGYYIFNYGTFKSERVMYDDIVVTVHVPCMVKFSGITYPILSMSFAFVIPSDLDVTTNTFLWDVFLDSLNLIFFEFQVTHFEEKGKNKESYQLLAKKLSDVINKFDEYMLAMTTAIKKKEINEIWTNKKYVQKIIENHLVSTYTLIVSDNLPDAYFAYNICSSLDAPDLFNQPLTSPITPKILNVPNPFFRTMCLTSFSGEYFFSLPFPYCVISTAEQSVSRISAQSTFLYFIKRTNYLLLFASKKLGVTGFVPSIQLKEELVNPNESNLLTPYSHIFEVVDHNILELFLFKICDLLVLKARTIVGMITQKEIVQRKIENSKTKEIKNMIQTDDEGIKIILGLWKFTDPIAVAMVTQNVEEK</sequence>
<dbReference type="KEGG" id="eiv:EIN_169330"/>
<dbReference type="Proteomes" id="UP000014680">
    <property type="component" value="Unassembled WGS sequence"/>
</dbReference>
<dbReference type="PROSITE" id="PS51835">
    <property type="entry name" value="DENN_C9ORF72"/>
    <property type="match status" value="1"/>
</dbReference>
<dbReference type="VEuPathDB" id="AmoebaDB:EIN_169330"/>
<keyword evidence="2" id="KW-1185">Reference proteome</keyword>
<dbReference type="AlphaFoldDB" id="A0A0A1U0T5"/>
<name>A0A0A1U0T5_ENTIV</name>
<accession>A0A0A1U0T5</accession>
<dbReference type="EMBL" id="KB207112">
    <property type="protein sequence ID" value="ELP84498.1"/>
    <property type="molecule type" value="Genomic_DNA"/>
</dbReference>
<protein>
    <submittedName>
        <fullName evidence="1">Uncharacterized protein</fullName>
    </submittedName>
</protein>
<evidence type="ECO:0000313" key="1">
    <source>
        <dbReference type="EMBL" id="ELP84498.1"/>
    </source>
</evidence>
<proteinExistence type="predicted"/>
<dbReference type="InterPro" id="IPR027819">
    <property type="entry name" value="C9orf72"/>
</dbReference>
<evidence type="ECO:0000313" key="2">
    <source>
        <dbReference type="Proteomes" id="UP000014680"/>
    </source>
</evidence>